<dbReference type="PANTHER" id="PTHR43861:SF1">
    <property type="entry name" value="TRANS-ACONITATE 2-METHYLTRANSFERASE"/>
    <property type="match status" value="1"/>
</dbReference>
<keyword evidence="1 4" id="KW-0489">Methyltransferase</keyword>
<name>A0A1Y2N9D1_PSEAH</name>
<dbReference type="RefSeq" id="WP_197719852.1">
    <property type="nucleotide sequence ID" value="NZ_AP018920.1"/>
</dbReference>
<dbReference type="SUPFAM" id="SSF53335">
    <property type="entry name" value="S-adenosyl-L-methionine-dependent methyltransferases"/>
    <property type="match status" value="1"/>
</dbReference>
<dbReference type="GO" id="GO:0032259">
    <property type="term" value="P:methylation"/>
    <property type="evidence" value="ECO:0007669"/>
    <property type="project" value="UniProtKB-KW"/>
</dbReference>
<proteinExistence type="predicted"/>
<evidence type="ECO:0000256" key="2">
    <source>
        <dbReference type="ARBA" id="ARBA00022679"/>
    </source>
</evidence>
<keyword evidence="5" id="KW-1185">Reference proteome</keyword>
<keyword evidence="2 4" id="KW-0808">Transferase</keyword>
<organism evidence="4 5">
    <name type="scientific">Pseudonocardia autotrophica</name>
    <name type="common">Amycolata autotrophica</name>
    <name type="synonym">Nocardia autotrophica</name>
    <dbReference type="NCBI Taxonomy" id="2074"/>
    <lineage>
        <taxon>Bacteria</taxon>
        <taxon>Bacillati</taxon>
        <taxon>Actinomycetota</taxon>
        <taxon>Actinomycetes</taxon>
        <taxon>Pseudonocardiales</taxon>
        <taxon>Pseudonocardiaceae</taxon>
        <taxon>Pseudonocardia</taxon>
    </lineage>
</organism>
<evidence type="ECO:0000313" key="4">
    <source>
        <dbReference type="EMBL" id="OSY44086.1"/>
    </source>
</evidence>
<dbReference type="PANTHER" id="PTHR43861">
    <property type="entry name" value="TRANS-ACONITATE 2-METHYLTRANSFERASE-RELATED"/>
    <property type="match status" value="1"/>
</dbReference>
<evidence type="ECO:0000259" key="3">
    <source>
        <dbReference type="Pfam" id="PF13649"/>
    </source>
</evidence>
<protein>
    <submittedName>
        <fullName evidence="4">C-methyltransferase CouO</fullName>
        <ecNumber evidence="4">2.1.1.-</ecNumber>
    </submittedName>
</protein>
<accession>A0A1Y2N9D1</accession>
<dbReference type="InterPro" id="IPR041698">
    <property type="entry name" value="Methyltransf_25"/>
</dbReference>
<comment type="caution">
    <text evidence="4">The sequence shown here is derived from an EMBL/GenBank/DDBJ whole genome shotgun (WGS) entry which is preliminary data.</text>
</comment>
<dbReference type="AlphaFoldDB" id="A0A1Y2N9D1"/>
<evidence type="ECO:0000313" key="5">
    <source>
        <dbReference type="Proteomes" id="UP000194360"/>
    </source>
</evidence>
<dbReference type="EC" id="2.1.1.-" evidence="4"/>
<dbReference type="STRING" id="2074.BG845_00206"/>
<feature type="domain" description="Methyltransferase" evidence="3">
    <location>
        <begin position="49"/>
        <end position="144"/>
    </location>
</feature>
<dbReference type="EMBL" id="MIGB01000001">
    <property type="protein sequence ID" value="OSY44086.1"/>
    <property type="molecule type" value="Genomic_DNA"/>
</dbReference>
<reference evidence="4 5" key="1">
    <citation type="submission" date="2016-09" db="EMBL/GenBank/DDBJ databases">
        <title>Pseudonocardia autotrophica DSM535, a candidate organism with high potential of specific P450 cytochromes.</title>
        <authorList>
            <person name="Grumaz C."/>
            <person name="Vainshtein Y."/>
            <person name="Kirstahler P."/>
            <person name="Sohn K."/>
        </authorList>
    </citation>
    <scope>NUCLEOTIDE SEQUENCE [LARGE SCALE GENOMIC DNA]</scope>
    <source>
        <strain evidence="4 5">DSM 535</strain>
    </source>
</reference>
<dbReference type="Gene3D" id="3.40.50.150">
    <property type="entry name" value="Vaccinia Virus protein VP39"/>
    <property type="match status" value="1"/>
</dbReference>
<dbReference type="GO" id="GO:0008168">
    <property type="term" value="F:methyltransferase activity"/>
    <property type="evidence" value="ECO:0007669"/>
    <property type="project" value="UniProtKB-KW"/>
</dbReference>
<dbReference type="Pfam" id="PF13649">
    <property type="entry name" value="Methyltransf_25"/>
    <property type="match status" value="1"/>
</dbReference>
<dbReference type="InterPro" id="IPR029063">
    <property type="entry name" value="SAM-dependent_MTases_sf"/>
</dbReference>
<dbReference type="Proteomes" id="UP000194360">
    <property type="component" value="Unassembled WGS sequence"/>
</dbReference>
<evidence type="ECO:0000256" key="1">
    <source>
        <dbReference type="ARBA" id="ARBA00022603"/>
    </source>
</evidence>
<gene>
    <name evidence="4" type="primary">couO</name>
    <name evidence="4" type="ORF">BG845_00206</name>
</gene>
<sequence length="248" mass="26875">MPVTADLDAEGWLRRWDAQQERYVPDREELFGLALDAVAGLEAAPGRLLDLGCGPGSLASRAAARFPDAEIVGVDVDPVMLELARRTTGDRVRWVDADLAAPDWSDPLGGPFDAIVSATALHWLQESALPALADRLAGLLRPGGVFVNVDTLLADPAAPRLAALTRRLREERTARGLATGEDFRTWWDALSAEPALAAEFAERERRFAGHVAGGSSLPAWEDALRRAGFAEVSTLTQTFDRRMLVALR</sequence>
<dbReference type="CDD" id="cd02440">
    <property type="entry name" value="AdoMet_MTases"/>
    <property type="match status" value="1"/>
</dbReference>